<sequence length="48" mass="5570">MRLTSGEMEPCSGVFEWRGRGRQKQSQNYLRDEHGERSRIETRAAASD</sequence>
<name>A0A380W9Q5_AFIFE</name>
<evidence type="ECO:0000256" key="1">
    <source>
        <dbReference type="SAM" id="MobiDB-lite"/>
    </source>
</evidence>
<gene>
    <name evidence="2" type="ORF">NCTC12722_02779</name>
</gene>
<dbReference type="Proteomes" id="UP000254343">
    <property type="component" value="Unassembled WGS sequence"/>
</dbReference>
<reference evidence="2 3" key="1">
    <citation type="submission" date="2018-06" db="EMBL/GenBank/DDBJ databases">
        <authorList>
            <consortium name="Pathogen Informatics"/>
            <person name="Doyle S."/>
        </authorList>
    </citation>
    <scope>NUCLEOTIDE SEQUENCE [LARGE SCALE GENOMIC DNA]</scope>
    <source>
        <strain evidence="2 3">NCTC12722</strain>
    </source>
</reference>
<proteinExistence type="predicted"/>
<accession>A0A380W9Q5</accession>
<protein>
    <submittedName>
        <fullName evidence="2">Uncharacterized protein</fullName>
    </submittedName>
</protein>
<feature type="region of interest" description="Disordered" evidence="1">
    <location>
        <begin position="18"/>
        <end position="48"/>
    </location>
</feature>
<feature type="compositionally biased region" description="Basic and acidic residues" evidence="1">
    <location>
        <begin position="30"/>
        <end position="42"/>
    </location>
</feature>
<organism evidence="2 3">
    <name type="scientific">Afipia felis</name>
    <name type="common">Cat scratch disease bacillus</name>
    <dbReference type="NCBI Taxonomy" id="1035"/>
    <lineage>
        <taxon>Bacteria</taxon>
        <taxon>Pseudomonadati</taxon>
        <taxon>Pseudomonadota</taxon>
        <taxon>Alphaproteobacteria</taxon>
        <taxon>Hyphomicrobiales</taxon>
        <taxon>Nitrobacteraceae</taxon>
        <taxon>Afipia</taxon>
    </lineage>
</organism>
<dbReference type="AlphaFoldDB" id="A0A380W9Q5"/>
<dbReference type="EMBL" id="UIGB01000001">
    <property type="protein sequence ID" value="SUU85566.1"/>
    <property type="molecule type" value="Genomic_DNA"/>
</dbReference>
<evidence type="ECO:0000313" key="2">
    <source>
        <dbReference type="EMBL" id="SUU85566.1"/>
    </source>
</evidence>
<evidence type="ECO:0000313" key="3">
    <source>
        <dbReference type="Proteomes" id="UP000254343"/>
    </source>
</evidence>